<dbReference type="Pfam" id="PF00677">
    <property type="entry name" value="Lum_binding"/>
    <property type="match status" value="2"/>
</dbReference>
<keyword evidence="9" id="KW-0677">Repeat</keyword>
<feature type="domain" description="Lumazine-binding" evidence="12">
    <location>
        <begin position="1"/>
        <end position="98"/>
    </location>
</feature>
<sequence length="212" mass="22003">MFTGLVEDLGHVDAVDATADGVRLTVRTRLAAELGHGDSIAVNGVCLTAVELEAGGGTAFTADVMHETLRRSSLGAVAAGRTVNLELAMRADARLGGHIVQGHVDGLGEITSVVQDGFARIVTVTVPGGTDGLLRYVVEKGSIAIDGISLTVARIDETSLDVSLIPETLERTTLGVAAPGTPVNLEVDVMAKYAEKMLAPHLAALRREESPT</sequence>
<dbReference type="FunFam" id="2.40.30.20:FF:000003">
    <property type="entry name" value="Riboflavin synthase, alpha subunit"/>
    <property type="match status" value="1"/>
</dbReference>
<evidence type="ECO:0000256" key="9">
    <source>
        <dbReference type="ARBA" id="ARBA00022737"/>
    </source>
</evidence>
<dbReference type="EC" id="2.5.1.9" evidence="5 10"/>
<dbReference type="NCBIfam" id="NF006767">
    <property type="entry name" value="PRK09289.1"/>
    <property type="match status" value="1"/>
</dbReference>
<evidence type="ECO:0000259" key="12">
    <source>
        <dbReference type="PROSITE" id="PS51177"/>
    </source>
</evidence>
<evidence type="ECO:0000256" key="7">
    <source>
        <dbReference type="ARBA" id="ARBA00022619"/>
    </source>
</evidence>
<keyword evidence="8 13" id="KW-0808">Transferase</keyword>
<accession>A0AAU7AUT2</accession>
<evidence type="ECO:0000256" key="3">
    <source>
        <dbReference type="ARBA" id="ARBA00004887"/>
    </source>
</evidence>
<dbReference type="GO" id="GO:0004746">
    <property type="term" value="F:riboflavin synthase activity"/>
    <property type="evidence" value="ECO:0007669"/>
    <property type="project" value="UniProtKB-UniRule"/>
</dbReference>
<evidence type="ECO:0000256" key="10">
    <source>
        <dbReference type="NCBIfam" id="TIGR00187"/>
    </source>
</evidence>
<dbReference type="PROSITE" id="PS51177">
    <property type="entry name" value="LUMAZINE_BIND"/>
    <property type="match status" value="2"/>
</dbReference>
<comment type="subunit">
    <text evidence="4">Homotrimer.</text>
</comment>
<feature type="repeat" description="Lumazine-binding" evidence="11">
    <location>
        <begin position="99"/>
        <end position="198"/>
    </location>
</feature>
<evidence type="ECO:0000256" key="6">
    <source>
        <dbReference type="ARBA" id="ARBA00013950"/>
    </source>
</evidence>
<evidence type="ECO:0000313" key="13">
    <source>
        <dbReference type="EMBL" id="XAY05374.1"/>
    </source>
</evidence>
<dbReference type="RefSeq" id="WP_354701885.1">
    <property type="nucleotide sequence ID" value="NZ_CP114014.1"/>
</dbReference>
<evidence type="ECO:0000256" key="8">
    <source>
        <dbReference type="ARBA" id="ARBA00022679"/>
    </source>
</evidence>
<evidence type="ECO:0000256" key="2">
    <source>
        <dbReference type="ARBA" id="ARBA00002803"/>
    </source>
</evidence>
<evidence type="ECO:0000256" key="4">
    <source>
        <dbReference type="ARBA" id="ARBA00011233"/>
    </source>
</evidence>
<gene>
    <name evidence="13" type="primary">ribE</name>
    <name evidence="13" type="ORF">DSM112329_02224</name>
</gene>
<dbReference type="AlphaFoldDB" id="A0AAU7AUT2"/>
<dbReference type="PANTHER" id="PTHR21098">
    <property type="entry name" value="RIBOFLAVIN SYNTHASE ALPHA CHAIN"/>
    <property type="match status" value="1"/>
</dbReference>
<protein>
    <recommendedName>
        <fullName evidence="6 10">Riboflavin synthase</fullName>
        <ecNumber evidence="5 10">2.5.1.9</ecNumber>
    </recommendedName>
</protein>
<dbReference type="KEGG" id="parq:DSM112329_02224"/>
<dbReference type="InterPro" id="IPR023366">
    <property type="entry name" value="ATP_synth_asu-like_sf"/>
</dbReference>
<reference evidence="13" key="1">
    <citation type="submission" date="2022-12" db="EMBL/GenBank/DDBJ databases">
        <title>Paraconexibacter alkalitolerans sp. nov. and Baekduia alba sp. nov., isolated from soil and emended description of the genera Paraconexibacter (Chun et al., 2020) and Baekduia (An et al., 2020).</title>
        <authorList>
            <person name="Vieira S."/>
            <person name="Huber K.J."/>
            <person name="Geppert A."/>
            <person name="Wolf J."/>
            <person name="Neumann-Schaal M."/>
            <person name="Muesken M."/>
            <person name="Overmann J."/>
        </authorList>
    </citation>
    <scope>NUCLEOTIDE SEQUENCE</scope>
    <source>
        <strain evidence="13">AEG42_29</strain>
    </source>
</reference>
<dbReference type="FunFam" id="2.40.30.20:FF:000004">
    <property type="entry name" value="Riboflavin synthase, alpha subunit"/>
    <property type="match status" value="1"/>
</dbReference>
<comment type="pathway">
    <text evidence="3">Cofactor biosynthesis; riboflavin biosynthesis; riboflavin from 2-hydroxy-3-oxobutyl phosphate and 5-amino-6-(D-ribitylamino)uracil: step 2/2.</text>
</comment>
<dbReference type="Gene3D" id="2.40.30.20">
    <property type="match status" value="2"/>
</dbReference>
<dbReference type="EMBL" id="CP114014">
    <property type="protein sequence ID" value="XAY05374.1"/>
    <property type="molecule type" value="Genomic_DNA"/>
</dbReference>
<dbReference type="InterPro" id="IPR026017">
    <property type="entry name" value="Lumazine-bd_dom"/>
</dbReference>
<dbReference type="SUPFAM" id="SSF63380">
    <property type="entry name" value="Riboflavin synthase domain-like"/>
    <property type="match status" value="2"/>
</dbReference>
<dbReference type="PANTHER" id="PTHR21098:SF12">
    <property type="entry name" value="RIBOFLAVIN SYNTHASE"/>
    <property type="match status" value="1"/>
</dbReference>
<comment type="catalytic activity">
    <reaction evidence="1">
        <text>2 6,7-dimethyl-8-(1-D-ribityl)lumazine + H(+) = 5-amino-6-(D-ribitylamino)uracil + riboflavin</text>
        <dbReference type="Rhea" id="RHEA:20772"/>
        <dbReference type="ChEBI" id="CHEBI:15378"/>
        <dbReference type="ChEBI" id="CHEBI:15934"/>
        <dbReference type="ChEBI" id="CHEBI:57986"/>
        <dbReference type="ChEBI" id="CHEBI:58201"/>
        <dbReference type="EC" id="2.5.1.9"/>
    </reaction>
</comment>
<organism evidence="13">
    <name type="scientific">Paraconexibacter sp. AEG42_29</name>
    <dbReference type="NCBI Taxonomy" id="2997339"/>
    <lineage>
        <taxon>Bacteria</taxon>
        <taxon>Bacillati</taxon>
        <taxon>Actinomycetota</taxon>
        <taxon>Thermoleophilia</taxon>
        <taxon>Solirubrobacterales</taxon>
        <taxon>Paraconexibacteraceae</taxon>
        <taxon>Paraconexibacter</taxon>
    </lineage>
</organism>
<proteinExistence type="predicted"/>
<keyword evidence="7" id="KW-0686">Riboflavin biosynthesis</keyword>
<evidence type="ECO:0000256" key="11">
    <source>
        <dbReference type="PROSITE-ProRule" id="PRU00524"/>
    </source>
</evidence>
<feature type="repeat" description="Lumazine-binding" evidence="11">
    <location>
        <begin position="1"/>
        <end position="98"/>
    </location>
</feature>
<dbReference type="InterPro" id="IPR001783">
    <property type="entry name" value="Lumazine-bd"/>
</dbReference>
<evidence type="ECO:0000256" key="1">
    <source>
        <dbReference type="ARBA" id="ARBA00000968"/>
    </source>
</evidence>
<dbReference type="PIRSF" id="PIRSF000498">
    <property type="entry name" value="Riboflavin_syn_A"/>
    <property type="match status" value="1"/>
</dbReference>
<dbReference type="NCBIfam" id="TIGR00187">
    <property type="entry name" value="ribE"/>
    <property type="match status" value="1"/>
</dbReference>
<dbReference type="GO" id="GO:0009231">
    <property type="term" value="P:riboflavin biosynthetic process"/>
    <property type="evidence" value="ECO:0007669"/>
    <property type="project" value="UniProtKB-KW"/>
</dbReference>
<comment type="function">
    <text evidence="2">Catalyzes the dismutation of two molecules of 6,7-dimethyl-8-ribityllumazine, resulting in the formation of riboflavin and 5-amino-6-(D-ribitylamino)uracil.</text>
</comment>
<dbReference type="CDD" id="cd00402">
    <property type="entry name" value="Riboflavin_synthase_like"/>
    <property type="match status" value="1"/>
</dbReference>
<dbReference type="InterPro" id="IPR017938">
    <property type="entry name" value="Riboflavin_synthase-like_b-brl"/>
</dbReference>
<name>A0AAU7AUT2_9ACTN</name>
<feature type="domain" description="Lumazine-binding" evidence="12">
    <location>
        <begin position="99"/>
        <end position="198"/>
    </location>
</feature>
<evidence type="ECO:0000256" key="5">
    <source>
        <dbReference type="ARBA" id="ARBA00012827"/>
    </source>
</evidence>